<accession>A0A175YEZ7</accession>
<comment type="subunit">
    <text evidence="3">Heterohexadecamer of 8 large chains and 8 small chains; disulfide-linked. The disulfide link is formed within the large subunit homodimers.</text>
</comment>
<evidence type="ECO:0000313" key="4">
    <source>
        <dbReference type="EMBL" id="WOH14695.1"/>
    </source>
</evidence>
<proteinExistence type="predicted"/>
<keyword evidence="5" id="KW-1185">Reference proteome</keyword>
<dbReference type="Proteomes" id="UP000077755">
    <property type="component" value="Chromosome 9"/>
</dbReference>
<reference evidence="4" key="2">
    <citation type="submission" date="2022-03" db="EMBL/GenBank/DDBJ databases">
        <title>Draft title - Genomic analysis of global carrot germplasm unveils the trajectory of domestication and the origin of high carotenoid orange carrot.</title>
        <authorList>
            <person name="Iorizzo M."/>
            <person name="Ellison S."/>
            <person name="Senalik D."/>
            <person name="Macko-Podgorni A."/>
            <person name="Grzebelus D."/>
            <person name="Bostan H."/>
            <person name="Rolling W."/>
            <person name="Curaba J."/>
            <person name="Simon P."/>
        </authorList>
    </citation>
    <scope>NUCLEOTIDE SEQUENCE</scope>
    <source>
        <tissue evidence="4">Leaf</tissue>
    </source>
</reference>
<evidence type="ECO:0000256" key="3">
    <source>
        <dbReference type="ARBA" id="ARBA00025888"/>
    </source>
</evidence>
<dbReference type="Gramene" id="KZM82085">
    <property type="protein sequence ID" value="KZM82085"/>
    <property type="gene ID" value="DCAR_029698"/>
</dbReference>
<dbReference type="InterPro" id="IPR036376">
    <property type="entry name" value="RuBisCO_lsu_C_sf"/>
</dbReference>
<evidence type="ECO:0000256" key="1">
    <source>
        <dbReference type="ARBA" id="ARBA00022481"/>
    </source>
</evidence>
<dbReference type="GO" id="GO:0000287">
    <property type="term" value="F:magnesium ion binding"/>
    <property type="evidence" value="ECO:0007669"/>
    <property type="project" value="InterPro"/>
</dbReference>
<dbReference type="Pfam" id="PF00016">
    <property type="entry name" value="RuBisCO_large"/>
    <property type="match status" value="1"/>
</dbReference>
<keyword evidence="1" id="KW-0488">Methylation</keyword>
<dbReference type="SUPFAM" id="SSF51649">
    <property type="entry name" value="RuBisCo, C-terminal domain"/>
    <property type="match status" value="1"/>
</dbReference>
<comment type="function">
    <text evidence="2">RuBisCO catalyzes two reactions: the carboxylation of D-ribulose 1,5-bisphosphate, the primary event in carbon dioxide fixation, as well as the oxidative fragmentation of the pentose substrate in the photorespiration process. Both reactions occur simultaneously and in competition at the same active site.</text>
</comment>
<dbReference type="GO" id="GO:0016984">
    <property type="term" value="F:ribulose-bisphosphate carboxylase activity"/>
    <property type="evidence" value="ECO:0007669"/>
    <property type="project" value="InterPro"/>
</dbReference>
<name>A0A175YEZ7_DAUCS</name>
<gene>
    <name evidence="4" type="ORF">DCAR_0934217</name>
</gene>
<evidence type="ECO:0000313" key="5">
    <source>
        <dbReference type="Proteomes" id="UP000077755"/>
    </source>
</evidence>
<dbReference type="PANTHER" id="PTHR42704:SF17">
    <property type="entry name" value="RIBULOSE BISPHOSPHATE CARBOXYLASE LARGE CHAIN"/>
    <property type="match status" value="1"/>
</dbReference>
<dbReference type="InterPro" id="IPR033966">
    <property type="entry name" value="RuBisCO"/>
</dbReference>
<organism evidence="4 5">
    <name type="scientific">Daucus carota subsp. sativus</name>
    <name type="common">Carrot</name>
    <dbReference type="NCBI Taxonomy" id="79200"/>
    <lineage>
        <taxon>Eukaryota</taxon>
        <taxon>Viridiplantae</taxon>
        <taxon>Streptophyta</taxon>
        <taxon>Embryophyta</taxon>
        <taxon>Tracheophyta</taxon>
        <taxon>Spermatophyta</taxon>
        <taxon>Magnoliopsida</taxon>
        <taxon>eudicotyledons</taxon>
        <taxon>Gunneridae</taxon>
        <taxon>Pentapetalae</taxon>
        <taxon>asterids</taxon>
        <taxon>campanulids</taxon>
        <taxon>Apiales</taxon>
        <taxon>Apiaceae</taxon>
        <taxon>Apioideae</taxon>
        <taxon>Scandiceae</taxon>
        <taxon>Daucinae</taxon>
        <taxon>Daucus</taxon>
        <taxon>Daucus sect. Daucus</taxon>
    </lineage>
</organism>
<protein>
    <submittedName>
        <fullName evidence="4">Uncharacterized protein</fullName>
    </submittedName>
</protein>
<sequence>MHYLNATAGTCEERKGYICERIGSSYCNDDYLTGRFTANTKLAHYYRDNGLLLHIHRIMHAVVDRQKNHGIHFRVPAKALCIVDERSTTVTTSGLNTLYQHPI</sequence>
<dbReference type="InterPro" id="IPR000685">
    <property type="entry name" value="RuBisCO_lsu_C"/>
</dbReference>
<reference evidence="4" key="1">
    <citation type="journal article" date="2016" name="Nat. Genet.">
        <title>A high-quality carrot genome assembly provides new insights into carotenoid accumulation and asterid genome evolution.</title>
        <authorList>
            <person name="Iorizzo M."/>
            <person name="Ellison S."/>
            <person name="Senalik D."/>
            <person name="Zeng P."/>
            <person name="Satapoomin P."/>
            <person name="Huang J."/>
            <person name="Bowman M."/>
            <person name="Iovene M."/>
            <person name="Sanseverino W."/>
            <person name="Cavagnaro P."/>
            <person name="Yildiz M."/>
            <person name="Macko-Podgorni A."/>
            <person name="Moranska E."/>
            <person name="Grzebelus E."/>
            <person name="Grzebelus D."/>
            <person name="Ashrafi H."/>
            <person name="Zheng Z."/>
            <person name="Cheng S."/>
            <person name="Spooner D."/>
            <person name="Van Deynze A."/>
            <person name="Simon P."/>
        </authorList>
    </citation>
    <scope>NUCLEOTIDE SEQUENCE</scope>
    <source>
        <tissue evidence="4">Leaf</tissue>
    </source>
</reference>
<dbReference type="Gene3D" id="3.20.20.110">
    <property type="entry name" value="Ribulose bisphosphate carboxylase, large subunit, C-terminal domain"/>
    <property type="match status" value="1"/>
</dbReference>
<dbReference type="PANTHER" id="PTHR42704">
    <property type="entry name" value="RIBULOSE BISPHOSPHATE CARBOXYLASE"/>
    <property type="match status" value="1"/>
</dbReference>
<dbReference type="EMBL" id="CP093351">
    <property type="protein sequence ID" value="WOH14695.1"/>
    <property type="molecule type" value="Genomic_DNA"/>
</dbReference>
<evidence type="ECO:0000256" key="2">
    <source>
        <dbReference type="ARBA" id="ARBA00025664"/>
    </source>
</evidence>
<dbReference type="AlphaFoldDB" id="A0A175YEZ7"/>